<reference evidence="1" key="1">
    <citation type="submission" date="2021-06" db="EMBL/GenBank/DDBJ databases">
        <authorList>
            <person name="Kallberg Y."/>
            <person name="Tangrot J."/>
            <person name="Rosling A."/>
        </authorList>
    </citation>
    <scope>NUCLEOTIDE SEQUENCE</scope>
    <source>
        <strain evidence="1">CL551</strain>
    </source>
</reference>
<name>A0A9N9BRX4_9GLOM</name>
<evidence type="ECO:0000313" key="1">
    <source>
        <dbReference type="EMBL" id="CAG8577695.1"/>
    </source>
</evidence>
<comment type="caution">
    <text evidence="1">The sequence shown here is derived from an EMBL/GenBank/DDBJ whole genome shotgun (WGS) entry which is preliminary data.</text>
</comment>
<gene>
    <name evidence="1" type="ORF">AMORRO_LOCUS6767</name>
</gene>
<organism evidence="1 2">
    <name type="scientific">Acaulospora morrowiae</name>
    <dbReference type="NCBI Taxonomy" id="94023"/>
    <lineage>
        <taxon>Eukaryota</taxon>
        <taxon>Fungi</taxon>
        <taxon>Fungi incertae sedis</taxon>
        <taxon>Mucoromycota</taxon>
        <taxon>Glomeromycotina</taxon>
        <taxon>Glomeromycetes</taxon>
        <taxon>Diversisporales</taxon>
        <taxon>Acaulosporaceae</taxon>
        <taxon>Acaulospora</taxon>
    </lineage>
</organism>
<dbReference type="Proteomes" id="UP000789342">
    <property type="component" value="Unassembled WGS sequence"/>
</dbReference>
<evidence type="ECO:0000313" key="2">
    <source>
        <dbReference type="Proteomes" id="UP000789342"/>
    </source>
</evidence>
<proteinExistence type="predicted"/>
<protein>
    <submittedName>
        <fullName evidence="1">8389_t:CDS:1</fullName>
    </submittedName>
</protein>
<keyword evidence="2" id="KW-1185">Reference proteome</keyword>
<dbReference type="AlphaFoldDB" id="A0A9N9BRX4"/>
<dbReference type="EMBL" id="CAJVPV010004689">
    <property type="protein sequence ID" value="CAG8577695.1"/>
    <property type="molecule type" value="Genomic_DNA"/>
</dbReference>
<sequence>SFDEFQEVELTRTYALNRIINEALSDVAKEITLCQSNRPQKNQYHRDYK</sequence>
<feature type="non-terminal residue" evidence="1">
    <location>
        <position position="1"/>
    </location>
</feature>
<accession>A0A9N9BRX4</accession>